<feature type="domain" description="DUF7907" evidence="1">
    <location>
        <begin position="10"/>
        <end position="134"/>
    </location>
</feature>
<dbReference type="Pfam" id="PF25484">
    <property type="entry name" value="DUF7907"/>
    <property type="match status" value="1"/>
</dbReference>
<protein>
    <recommendedName>
        <fullName evidence="1">DUF7907 domain-containing protein</fullName>
    </recommendedName>
</protein>
<name>A0A2D3UP12_9PEZI</name>
<gene>
    <name evidence="2" type="ORF">RCC_02736</name>
</gene>
<proteinExistence type="predicted"/>
<reference evidence="2 3" key="1">
    <citation type="submission" date="2016-03" db="EMBL/GenBank/DDBJ databases">
        <authorList>
            <person name="Ploux O."/>
        </authorList>
    </citation>
    <scope>NUCLEOTIDE SEQUENCE [LARGE SCALE GENOMIC DNA]</scope>
    <source>
        <strain evidence="2 3">URUG2</strain>
    </source>
</reference>
<organism evidence="2 3">
    <name type="scientific">Ramularia collo-cygni</name>
    <dbReference type="NCBI Taxonomy" id="112498"/>
    <lineage>
        <taxon>Eukaryota</taxon>
        <taxon>Fungi</taxon>
        <taxon>Dikarya</taxon>
        <taxon>Ascomycota</taxon>
        <taxon>Pezizomycotina</taxon>
        <taxon>Dothideomycetes</taxon>
        <taxon>Dothideomycetidae</taxon>
        <taxon>Mycosphaerellales</taxon>
        <taxon>Mycosphaerellaceae</taxon>
        <taxon>Ramularia</taxon>
    </lineage>
</organism>
<evidence type="ECO:0000313" key="3">
    <source>
        <dbReference type="Proteomes" id="UP000225277"/>
    </source>
</evidence>
<dbReference type="InterPro" id="IPR057229">
    <property type="entry name" value="DUF7907"/>
</dbReference>
<dbReference type="RefSeq" id="XP_023623794.1">
    <property type="nucleotide sequence ID" value="XM_023768026.1"/>
</dbReference>
<dbReference type="EMBL" id="FJUY01000003">
    <property type="protein sequence ID" value="CZT16901.1"/>
    <property type="molecule type" value="Genomic_DNA"/>
</dbReference>
<accession>A0A2D3UP12</accession>
<dbReference type="AlphaFoldDB" id="A0A2D3UP12"/>
<dbReference type="GeneID" id="35597949"/>
<keyword evidence="3" id="KW-1185">Reference proteome</keyword>
<dbReference type="OrthoDB" id="3633220at2759"/>
<dbReference type="Proteomes" id="UP000225277">
    <property type="component" value="Unassembled WGS sequence"/>
</dbReference>
<sequence length="152" mass="15787">MTTPNGVFSLKAIANGSNTNLVVVGQAPQMPGSLVILDGTTQEASLSFVNVDGEKYGWVVGDAGHVSGVAIGVGAEKNYKDSSFIITDGGSIYHQLTAATNMWLACDRTVNGEQHKILAWGNQGSDGRFPDGCSFASVKQSCADDMAPTDSA</sequence>
<evidence type="ECO:0000259" key="1">
    <source>
        <dbReference type="Pfam" id="PF25484"/>
    </source>
</evidence>
<evidence type="ECO:0000313" key="2">
    <source>
        <dbReference type="EMBL" id="CZT16901.1"/>
    </source>
</evidence>